<evidence type="ECO:0000256" key="4">
    <source>
        <dbReference type="ARBA" id="ARBA00022692"/>
    </source>
</evidence>
<keyword evidence="6 7" id="KW-0472">Membrane</keyword>
<dbReference type="Pfam" id="PF03916">
    <property type="entry name" value="NrfD"/>
    <property type="match status" value="1"/>
</dbReference>
<keyword evidence="5 7" id="KW-1133">Transmembrane helix</keyword>
<gene>
    <name evidence="8" type="ORF">MNBD_NITROSPINAE01-509</name>
</gene>
<feature type="transmembrane region" description="Helical" evidence="7">
    <location>
        <begin position="45"/>
        <end position="66"/>
    </location>
</feature>
<evidence type="ECO:0008006" key="9">
    <source>
        <dbReference type="Google" id="ProtNLM"/>
    </source>
</evidence>
<keyword evidence="4 7" id="KW-0812">Transmembrane</keyword>
<sequence length="163" mass="18167">MEHQELIWGLPVVGYLFLAGMGAGALVTSASMLLRGRGRPAFYRLARYGAIISLPLVGIGVFLLVFELGSFQTGHWFRWINLYKTINYSPMSIGSWFLILYFFVSAPYALTFILPGNGVNDKWQVWRERMAYVCIALGIGVAVYTGVLLGAMPARPLWNSPIL</sequence>
<dbReference type="PANTHER" id="PTHR34856">
    <property type="entry name" value="PROTEIN NRFD"/>
    <property type="match status" value="1"/>
</dbReference>
<protein>
    <recommendedName>
        <fullName evidence="9">NrfD protein</fullName>
    </recommendedName>
</protein>
<accession>A0A3B1BUD8</accession>
<feature type="non-terminal residue" evidence="8">
    <location>
        <position position="163"/>
    </location>
</feature>
<evidence type="ECO:0000256" key="7">
    <source>
        <dbReference type="SAM" id="Phobius"/>
    </source>
</evidence>
<evidence type="ECO:0000256" key="3">
    <source>
        <dbReference type="ARBA" id="ARBA00022475"/>
    </source>
</evidence>
<proteinExistence type="inferred from homology"/>
<name>A0A3B1BUD8_9ZZZZ</name>
<comment type="similarity">
    <text evidence="2">Belongs to the NrfD family.</text>
</comment>
<evidence type="ECO:0000256" key="2">
    <source>
        <dbReference type="ARBA" id="ARBA00008929"/>
    </source>
</evidence>
<organism evidence="8">
    <name type="scientific">hydrothermal vent metagenome</name>
    <dbReference type="NCBI Taxonomy" id="652676"/>
    <lineage>
        <taxon>unclassified sequences</taxon>
        <taxon>metagenomes</taxon>
        <taxon>ecological metagenomes</taxon>
    </lineage>
</organism>
<keyword evidence="3" id="KW-1003">Cell membrane</keyword>
<dbReference type="InterPro" id="IPR052049">
    <property type="entry name" value="Electron_transfer_protein"/>
</dbReference>
<evidence type="ECO:0000256" key="5">
    <source>
        <dbReference type="ARBA" id="ARBA00022989"/>
    </source>
</evidence>
<dbReference type="PANTHER" id="PTHR34856:SF2">
    <property type="entry name" value="PROTEIN NRFD"/>
    <property type="match status" value="1"/>
</dbReference>
<feature type="transmembrane region" description="Helical" evidence="7">
    <location>
        <begin position="12"/>
        <end position="33"/>
    </location>
</feature>
<dbReference type="Gene3D" id="1.20.1630.10">
    <property type="entry name" value="Formate dehydrogenase/DMSO reductase domain"/>
    <property type="match status" value="1"/>
</dbReference>
<evidence type="ECO:0000313" key="8">
    <source>
        <dbReference type="EMBL" id="VAX21529.1"/>
    </source>
</evidence>
<dbReference type="InterPro" id="IPR005614">
    <property type="entry name" value="NrfD-like"/>
</dbReference>
<feature type="transmembrane region" description="Helical" evidence="7">
    <location>
        <begin position="131"/>
        <end position="154"/>
    </location>
</feature>
<dbReference type="AlphaFoldDB" id="A0A3B1BUD8"/>
<reference evidence="8" key="1">
    <citation type="submission" date="2018-06" db="EMBL/GenBank/DDBJ databases">
        <authorList>
            <person name="Zhirakovskaya E."/>
        </authorList>
    </citation>
    <scope>NUCLEOTIDE SEQUENCE</scope>
</reference>
<feature type="transmembrane region" description="Helical" evidence="7">
    <location>
        <begin position="86"/>
        <end position="110"/>
    </location>
</feature>
<dbReference type="EMBL" id="UOGC01000121">
    <property type="protein sequence ID" value="VAX21529.1"/>
    <property type="molecule type" value="Genomic_DNA"/>
</dbReference>
<evidence type="ECO:0000256" key="6">
    <source>
        <dbReference type="ARBA" id="ARBA00023136"/>
    </source>
</evidence>
<evidence type="ECO:0000256" key="1">
    <source>
        <dbReference type="ARBA" id="ARBA00004651"/>
    </source>
</evidence>
<dbReference type="GO" id="GO:0005886">
    <property type="term" value="C:plasma membrane"/>
    <property type="evidence" value="ECO:0007669"/>
    <property type="project" value="UniProtKB-SubCell"/>
</dbReference>
<comment type="subcellular location">
    <subcellularLocation>
        <location evidence="1">Cell membrane</location>
        <topology evidence="1">Multi-pass membrane protein</topology>
    </subcellularLocation>
</comment>